<dbReference type="GO" id="GO:0004115">
    <property type="term" value="F:3',5'-cyclic-AMP phosphodiesterase activity"/>
    <property type="evidence" value="ECO:0007669"/>
    <property type="project" value="InterPro"/>
</dbReference>
<dbReference type="InterPro" id="IPR000396">
    <property type="entry name" value="Pdiesterase2"/>
</dbReference>
<dbReference type="GO" id="GO:1902660">
    <property type="term" value="P:negative regulation of glucose mediated signaling pathway"/>
    <property type="evidence" value="ECO:0007669"/>
    <property type="project" value="TreeGrafter"/>
</dbReference>
<dbReference type="PANTHER" id="PTHR28283">
    <property type="entry name" value="3',5'-CYCLIC-NUCLEOTIDE PHOSPHODIESTERASE 1"/>
    <property type="match status" value="1"/>
</dbReference>
<protein>
    <submittedName>
        <fullName evidence="1">Uncharacterized protein</fullName>
    </submittedName>
</protein>
<organism evidence="1 2">
    <name type="scientific">Coccidioides immitis RMSCC 3703</name>
    <dbReference type="NCBI Taxonomy" id="454286"/>
    <lineage>
        <taxon>Eukaryota</taxon>
        <taxon>Fungi</taxon>
        <taxon>Dikarya</taxon>
        <taxon>Ascomycota</taxon>
        <taxon>Pezizomycotina</taxon>
        <taxon>Eurotiomycetes</taxon>
        <taxon>Eurotiomycetidae</taxon>
        <taxon>Onygenales</taxon>
        <taxon>Onygenaceae</taxon>
        <taxon>Coccidioides</taxon>
    </lineage>
</organism>
<sequence length="100" mass="10519">MPRRAAEGGGKAVQRASSRGDSAFQVIILGSSGGPCEDDVTGLLVRSTATNWNKNSVVAVDAGILMSGIGRILERYTTIERDEKTKIERPTISGGPFVGL</sequence>
<dbReference type="PANTHER" id="PTHR28283:SF1">
    <property type="entry name" value="3',5'-CYCLIC-NUCLEOTIDE PHOSPHODIESTERASE 1"/>
    <property type="match status" value="1"/>
</dbReference>
<gene>
    <name evidence="1" type="ORF">CISG_00389</name>
</gene>
<dbReference type="GO" id="GO:0006198">
    <property type="term" value="P:cAMP catabolic process"/>
    <property type="evidence" value="ECO:0007669"/>
    <property type="project" value="InterPro"/>
</dbReference>
<proteinExistence type="predicted"/>
<accession>A0A0J8QI25</accession>
<dbReference type="EMBL" id="DS268118">
    <property type="protein sequence ID" value="KMU72080.1"/>
    <property type="molecule type" value="Genomic_DNA"/>
</dbReference>
<reference evidence="2" key="1">
    <citation type="journal article" date="2010" name="Genome Res.">
        <title>Population genomic sequencing of Coccidioides fungi reveals recent hybridization and transposon control.</title>
        <authorList>
            <person name="Neafsey D.E."/>
            <person name="Barker B.M."/>
            <person name="Sharpton T.J."/>
            <person name="Stajich J.E."/>
            <person name="Park D.J."/>
            <person name="Whiston E."/>
            <person name="Hung C.-Y."/>
            <person name="McMahan C."/>
            <person name="White J."/>
            <person name="Sykes S."/>
            <person name="Heiman D."/>
            <person name="Young S."/>
            <person name="Zeng Q."/>
            <person name="Abouelleil A."/>
            <person name="Aftuck L."/>
            <person name="Bessette D."/>
            <person name="Brown A."/>
            <person name="FitzGerald M."/>
            <person name="Lui A."/>
            <person name="Macdonald J.P."/>
            <person name="Priest M."/>
            <person name="Orbach M.J."/>
            <person name="Galgiani J.N."/>
            <person name="Kirkland T.N."/>
            <person name="Cole G.T."/>
            <person name="Birren B.W."/>
            <person name="Henn M.R."/>
            <person name="Taylor J.W."/>
            <person name="Rounsley S.D."/>
        </authorList>
    </citation>
    <scope>NUCLEOTIDE SEQUENCE [LARGE SCALE GENOMIC DNA]</scope>
    <source>
        <strain evidence="2">RMSCC 3703</strain>
    </source>
</reference>
<dbReference type="AlphaFoldDB" id="A0A0J8QI25"/>
<evidence type="ECO:0000313" key="1">
    <source>
        <dbReference type="EMBL" id="KMU72080.1"/>
    </source>
</evidence>
<dbReference type="Proteomes" id="UP000054559">
    <property type="component" value="Unassembled WGS sequence"/>
</dbReference>
<dbReference type="OrthoDB" id="258495at2759"/>
<dbReference type="STRING" id="454286.A0A0J8QI25"/>
<dbReference type="GO" id="GO:0047555">
    <property type="term" value="F:3',5'-cyclic-GMP phosphodiesterase activity"/>
    <property type="evidence" value="ECO:0007669"/>
    <property type="project" value="TreeGrafter"/>
</dbReference>
<evidence type="ECO:0000313" key="2">
    <source>
        <dbReference type="Proteomes" id="UP000054559"/>
    </source>
</evidence>
<name>A0A0J8QI25_COCIT</name>